<evidence type="ECO:0000313" key="9">
    <source>
        <dbReference type="Proteomes" id="UP000230750"/>
    </source>
</evidence>
<gene>
    <name evidence="8" type="ORF">BSL78_29418</name>
</gene>
<reference evidence="8 9" key="1">
    <citation type="journal article" date="2017" name="PLoS Biol.">
        <title>The sea cucumber genome provides insights into morphological evolution and visceral regeneration.</title>
        <authorList>
            <person name="Zhang X."/>
            <person name="Sun L."/>
            <person name="Yuan J."/>
            <person name="Sun Y."/>
            <person name="Gao Y."/>
            <person name="Zhang L."/>
            <person name="Li S."/>
            <person name="Dai H."/>
            <person name="Hamel J.F."/>
            <person name="Liu C."/>
            <person name="Yu Y."/>
            <person name="Liu S."/>
            <person name="Lin W."/>
            <person name="Guo K."/>
            <person name="Jin S."/>
            <person name="Xu P."/>
            <person name="Storey K.B."/>
            <person name="Huan P."/>
            <person name="Zhang T."/>
            <person name="Zhou Y."/>
            <person name="Zhang J."/>
            <person name="Lin C."/>
            <person name="Li X."/>
            <person name="Xing L."/>
            <person name="Huo D."/>
            <person name="Sun M."/>
            <person name="Wang L."/>
            <person name="Mercier A."/>
            <person name="Li F."/>
            <person name="Yang H."/>
            <person name="Xiang J."/>
        </authorList>
    </citation>
    <scope>NUCLEOTIDE SEQUENCE [LARGE SCALE GENOMIC DNA]</scope>
    <source>
        <strain evidence="8">Shaxun</strain>
        <tissue evidence="8">Muscle</tissue>
    </source>
</reference>
<keyword evidence="1" id="KW-1017">Isopeptide bond</keyword>
<dbReference type="Gene3D" id="1.10.533.10">
    <property type="entry name" value="Death Domain, Fas"/>
    <property type="match status" value="1"/>
</dbReference>
<feature type="region of interest" description="Disordered" evidence="6">
    <location>
        <begin position="264"/>
        <end position="296"/>
    </location>
</feature>
<evidence type="ECO:0000259" key="7">
    <source>
        <dbReference type="Pfam" id="PF16739"/>
    </source>
</evidence>
<keyword evidence="4" id="KW-0832">Ubl conjugation</keyword>
<evidence type="ECO:0000256" key="2">
    <source>
        <dbReference type="ARBA" id="ARBA00022553"/>
    </source>
</evidence>
<proteinExistence type="predicted"/>
<dbReference type="InterPro" id="IPR011029">
    <property type="entry name" value="DEATH-like_dom_sf"/>
</dbReference>
<accession>A0A2G8JDE8</accession>
<evidence type="ECO:0000256" key="4">
    <source>
        <dbReference type="ARBA" id="ARBA00022843"/>
    </source>
</evidence>
<sequence>MSRKSKQNELCSRRNKRLDELVAEFNRSVPTMDVVDLLSDILTQSATEEIKCKEETKGRTFANRLLCHRIRYRRNWYVRLVDALKKVELDELAQDLSRDEKGSLLDEIPKERVQAVSPNTASIHNHLIAKEVELEQMVQYEKSSRSAQPKEISREDEDGSALKFWKSNEDSKIQDGEKFDPEKEPMEKSSLEKRWMTEVKSNNFGNSPLPNAAEEKDKNGNVANLPFKSTEAVDSPDFKPKNLPFDRNQTDQVNLCSNQQVMTNFNSEDTERGDVEEVSTSPVALMDEPEVEKTTT</sequence>
<organism evidence="8 9">
    <name type="scientific">Stichopus japonicus</name>
    <name type="common">Sea cucumber</name>
    <dbReference type="NCBI Taxonomy" id="307972"/>
    <lineage>
        <taxon>Eukaryota</taxon>
        <taxon>Metazoa</taxon>
        <taxon>Echinodermata</taxon>
        <taxon>Eleutherozoa</taxon>
        <taxon>Echinozoa</taxon>
        <taxon>Holothuroidea</taxon>
        <taxon>Aspidochirotacea</taxon>
        <taxon>Aspidochirotida</taxon>
        <taxon>Stichopodidae</taxon>
        <taxon>Apostichopus</taxon>
    </lineage>
</organism>
<evidence type="ECO:0000313" key="8">
    <source>
        <dbReference type="EMBL" id="PIK33770.1"/>
    </source>
</evidence>
<feature type="region of interest" description="Disordered" evidence="6">
    <location>
        <begin position="201"/>
        <end position="249"/>
    </location>
</feature>
<dbReference type="GO" id="GO:0045087">
    <property type="term" value="P:innate immune response"/>
    <property type="evidence" value="ECO:0007669"/>
    <property type="project" value="UniProtKB-KW"/>
</dbReference>
<keyword evidence="3" id="KW-0399">Innate immunity</keyword>
<feature type="domain" description="Caspase recruitment" evidence="7">
    <location>
        <begin position="16"/>
        <end position="98"/>
    </location>
</feature>
<keyword evidence="2" id="KW-0597">Phosphoprotein</keyword>
<dbReference type="Pfam" id="PF16739">
    <property type="entry name" value="CARD_2"/>
    <property type="match status" value="1"/>
</dbReference>
<dbReference type="Proteomes" id="UP000230750">
    <property type="component" value="Unassembled WGS sequence"/>
</dbReference>
<evidence type="ECO:0000256" key="6">
    <source>
        <dbReference type="SAM" id="MobiDB-lite"/>
    </source>
</evidence>
<comment type="caution">
    <text evidence="8">The sequence shown here is derived from an EMBL/GenBank/DDBJ whole genome shotgun (WGS) entry which is preliminary data.</text>
</comment>
<dbReference type="InterPro" id="IPR031964">
    <property type="entry name" value="CARD_dom"/>
</dbReference>
<evidence type="ECO:0000256" key="5">
    <source>
        <dbReference type="ARBA" id="ARBA00022859"/>
    </source>
</evidence>
<evidence type="ECO:0000256" key="3">
    <source>
        <dbReference type="ARBA" id="ARBA00022588"/>
    </source>
</evidence>
<dbReference type="GO" id="GO:0005737">
    <property type="term" value="C:cytoplasm"/>
    <property type="evidence" value="ECO:0007669"/>
    <property type="project" value="UniProtKB-ARBA"/>
</dbReference>
<dbReference type="EMBL" id="MRZV01002414">
    <property type="protein sequence ID" value="PIK33770.1"/>
    <property type="molecule type" value="Genomic_DNA"/>
</dbReference>
<protein>
    <recommendedName>
        <fullName evidence="7">Caspase recruitment domain-containing protein</fullName>
    </recommendedName>
</protein>
<name>A0A2G8JDE8_STIJA</name>
<evidence type="ECO:0000256" key="1">
    <source>
        <dbReference type="ARBA" id="ARBA00022499"/>
    </source>
</evidence>
<keyword evidence="5" id="KW-0391">Immunity</keyword>
<dbReference type="AlphaFoldDB" id="A0A2G8JDE8"/>
<feature type="region of interest" description="Disordered" evidence="6">
    <location>
        <begin position="140"/>
        <end position="167"/>
    </location>
</feature>
<keyword evidence="9" id="KW-1185">Reference proteome</keyword>